<dbReference type="Proteomes" id="UP001145087">
    <property type="component" value="Unassembled WGS sequence"/>
</dbReference>
<sequence length="494" mass="55228">MINYTTKTKIIATIGPASSSKEQLKKLFEAGVNVCRLNFSHGSHEDHLEVINRILELNDELRVHVAILADLQGPKLRIGEVENNGIELTKGATIKFVNTPCVGNLERVYMSYIRFAKDVKIGDTILIDDGKLKLEVTETNHKDCVTAKVIFGGILSSKKGVNLPRTKISLPSLTEKDIKDAEFALENNVDWIALSFVRKAEDILDLRKIVEAKEKHTGIIAKIEKPEALDVIDDIINVSDGIMVARGDLGVELHFSEVPIKQKMIVDKCIKHAKPVIIATQMMESMITNFSPTRAEANDVANAVIDGTSAVMLSGETSVGKFPVEVIQAMSSIVRDAEKYGYKYYRHQEPQIDQESFILDSTCHTASIMAIQSKVNNIVVLTYSGDSVRKIASYRPKANIYGFTPNKHLLRQMSLIWGVQSYPCQDFMFTNDAVEYTLTTLFYQKKIEAGELVVSVGTLPLNKKGSTNMVKFSYYKSDVILRDQEHDQSEFSRE</sequence>
<evidence type="ECO:0000256" key="10">
    <source>
        <dbReference type="ARBA" id="ARBA00023152"/>
    </source>
</evidence>
<evidence type="ECO:0000256" key="4">
    <source>
        <dbReference type="ARBA" id="ARBA00022679"/>
    </source>
</evidence>
<evidence type="ECO:0000256" key="9">
    <source>
        <dbReference type="ARBA" id="ARBA00022842"/>
    </source>
</evidence>
<dbReference type="GO" id="GO:0030955">
    <property type="term" value="F:potassium ion binding"/>
    <property type="evidence" value="ECO:0007669"/>
    <property type="project" value="UniProtKB-UniRule"/>
</dbReference>
<dbReference type="InterPro" id="IPR015793">
    <property type="entry name" value="Pyrv_Knase_brl"/>
</dbReference>
<dbReference type="InterPro" id="IPR015813">
    <property type="entry name" value="Pyrv/PenolPyrv_kinase-like_dom"/>
</dbReference>
<dbReference type="SUPFAM" id="SSF51621">
    <property type="entry name" value="Phosphoenolpyruvate/pyruvate domain"/>
    <property type="match status" value="1"/>
</dbReference>
<dbReference type="InterPro" id="IPR040442">
    <property type="entry name" value="Pyrv_kinase-like_dom_sf"/>
</dbReference>
<keyword evidence="7 13" id="KW-0418">Kinase</keyword>
<dbReference type="EC" id="2.7.1.40" evidence="3 12"/>
<dbReference type="NCBIfam" id="NF004491">
    <property type="entry name" value="PRK05826.1"/>
    <property type="match status" value="1"/>
</dbReference>
<evidence type="ECO:0000256" key="3">
    <source>
        <dbReference type="ARBA" id="ARBA00012142"/>
    </source>
</evidence>
<dbReference type="AlphaFoldDB" id="A0A9X3FAE6"/>
<dbReference type="InterPro" id="IPR011037">
    <property type="entry name" value="Pyrv_Knase-like_insert_dom_sf"/>
</dbReference>
<evidence type="ECO:0000256" key="1">
    <source>
        <dbReference type="ARBA" id="ARBA00004997"/>
    </source>
</evidence>
<dbReference type="GO" id="GO:0005524">
    <property type="term" value="F:ATP binding"/>
    <property type="evidence" value="ECO:0007669"/>
    <property type="project" value="UniProtKB-KW"/>
</dbReference>
<dbReference type="InterPro" id="IPR015806">
    <property type="entry name" value="Pyrv_Knase_insert_dom_sf"/>
</dbReference>
<evidence type="ECO:0000259" key="15">
    <source>
        <dbReference type="Pfam" id="PF02887"/>
    </source>
</evidence>
<dbReference type="InterPro" id="IPR036918">
    <property type="entry name" value="Pyrv_Knase_C_sf"/>
</dbReference>
<evidence type="ECO:0000313" key="17">
    <source>
        <dbReference type="Proteomes" id="UP001145087"/>
    </source>
</evidence>
<dbReference type="SUPFAM" id="SSF50800">
    <property type="entry name" value="PK beta-barrel domain-like"/>
    <property type="match status" value="1"/>
</dbReference>
<dbReference type="GO" id="GO:0000287">
    <property type="term" value="F:magnesium ion binding"/>
    <property type="evidence" value="ECO:0007669"/>
    <property type="project" value="UniProtKB-UniRule"/>
</dbReference>
<evidence type="ECO:0000256" key="2">
    <source>
        <dbReference type="ARBA" id="ARBA00008663"/>
    </source>
</evidence>
<reference evidence="16" key="1">
    <citation type="submission" date="2022-11" db="EMBL/GenBank/DDBJ databases">
        <title>Marilongibacter aestuarii gen. nov., sp. nov., isolated from tidal flat sediment.</title>
        <authorList>
            <person name="Jiayan W."/>
        </authorList>
    </citation>
    <scope>NUCLEOTIDE SEQUENCE</scope>
    <source>
        <strain evidence="16">Z1-6</strain>
    </source>
</reference>
<dbReference type="Gene3D" id="2.40.33.10">
    <property type="entry name" value="PK beta-barrel domain-like"/>
    <property type="match status" value="1"/>
</dbReference>
<evidence type="ECO:0000256" key="5">
    <source>
        <dbReference type="ARBA" id="ARBA00022723"/>
    </source>
</evidence>
<dbReference type="InterPro" id="IPR015795">
    <property type="entry name" value="Pyrv_Knase_C"/>
</dbReference>
<evidence type="ECO:0000313" key="16">
    <source>
        <dbReference type="EMBL" id="MCY1719270.1"/>
    </source>
</evidence>
<dbReference type="SUPFAM" id="SSF52935">
    <property type="entry name" value="PK C-terminal domain-like"/>
    <property type="match status" value="1"/>
</dbReference>
<dbReference type="GO" id="GO:0016301">
    <property type="term" value="F:kinase activity"/>
    <property type="evidence" value="ECO:0007669"/>
    <property type="project" value="UniProtKB-KW"/>
</dbReference>
<feature type="domain" description="Pyruvate kinase barrel" evidence="14">
    <location>
        <begin position="6"/>
        <end position="326"/>
    </location>
</feature>
<comment type="similarity">
    <text evidence="2 13">Belongs to the pyruvate kinase family.</text>
</comment>
<keyword evidence="8" id="KW-0067">ATP-binding</keyword>
<dbReference type="Pfam" id="PF02887">
    <property type="entry name" value="PK_C"/>
    <property type="match status" value="1"/>
</dbReference>
<evidence type="ECO:0000256" key="11">
    <source>
        <dbReference type="ARBA" id="ARBA00023317"/>
    </source>
</evidence>
<name>A0A9X3FAE6_9BACT</name>
<dbReference type="InterPro" id="IPR001697">
    <property type="entry name" value="Pyr_Knase"/>
</dbReference>
<comment type="caution">
    <text evidence="16">The sequence shown here is derived from an EMBL/GenBank/DDBJ whole genome shotgun (WGS) entry which is preliminary data.</text>
</comment>
<dbReference type="Gene3D" id="3.20.20.60">
    <property type="entry name" value="Phosphoenolpyruvate-binding domains"/>
    <property type="match status" value="1"/>
</dbReference>
<dbReference type="PANTHER" id="PTHR11817">
    <property type="entry name" value="PYRUVATE KINASE"/>
    <property type="match status" value="1"/>
</dbReference>
<evidence type="ECO:0000259" key="14">
    <source>
        <dbReference type="Pfam" id="PF00224"/>
    </source>
</evidence>
<dbReference type="NCBIfam" id="TIGR01064">
    <property type="entry name" value="pyruv_kin"/>
    <property type="match status" value="1"/>
</dbReference>
<organism evidence="16 17">
    <name type="scientific">Draconibacterium aestuarii</name>
    <dbReference type="NCBI Taxonomy" id="2998507"/>
    <lineage>
        <taxon>Bacteria</taxon>
        <taxon>Pseudomonadati</taxon>
        <taxon>Bacteroidota</taxon>
        <taxon>Bacteroidia</taxon>
        <taxon>Marinilabiliales</taxon>
        <taxon>Prolixibacteraceae</taxon>
        <taxon>Draconibacterium</taxon>
    </lineage>
</organism>
<evidence type="ECO:0000256" key="13">
    <source>
        <dbReference type="RuleBase" id="RU000504"/>
    </source>
</evidence>
<evidence type="ECO:0000256" key="8">
    <source>
        <dbReference type="ARBA" id="ARBA00022840"/>
    </source>
</evidence>
<dbReference type="RefSeq" id="WP_343331605.1">
    <property type="nucleotide sequence ID" value="NZ_JAPOHD010000005.1"/>
</dbReference>
<dbReference type="EMBL" id="JAPOHD010000005">
    <property type="protein sequence ID" value="MCY1719270.1"/>
    <property type="molecule type" value="Genomic_DNA"/>
</dbReference>
<dbReference type="NCBIfam" id="NF004978">
    <property type="entry name" value="PRK06354.1"/>
    <property type="match status" value="1"/>
</dbReference>
<dbReference type="GO" id="GO:0004743">
    <property type="term" value="F:pyruvate kinase activity"/>
    <property type="evidence" value="ECO:0007669"/>
    <property type="project" value="UniProtKB-UniRule"/>
</dbReference>
<keyword evidence="5" id="KW-0479">Metal-binding</keyword>
<keyword evidence="11 16" id="KW-0670">Pyruvate</keyword>
<comment type="catalytic activity">
    <reaction evidence="13">
        <text>pyruvate + ATP = phosphoenolpyruvate + ADP + H(+)</text>
        <dbReference type="Rhea" id="RHEA:18157"/>
        <dbReference type="ChEBI" id="CHEBI:15361"/>
        <dbReference type="ChEBI" id="CHEBI:15378"/>
        <dbReference type="ChEBI" id="CHEBI:30616"/>
        <dbReference type="ChEBI" id="CHEBI:58702"/>
        <dbReference type="ChEBI" id="CHEBI:456216"/>
        <dbReference type="EC" id="2.7.1.40"/>
    </reaction>
</comment>
<keyword evidence="9 13" id="KW-0460">Magnesium</keyword>
<feature type="domain" description="Pyruvate kinase C-terminal" evidence="15">
    <location>
        <begin position="360"/>
        <end position="471"/>
    </location>
</feature>
<keyword evidence="6" id="KW-0547">Nucleotide-binding</keyword>
<keyword evidence="17" id="KW-1185">Reference proteome</keyword>
<dbReference type="FunFam" id="2.40.33.10:FF:000001">
    <property type="entry name" value="Pyruvate kinase"/>
    <property type="match status" value="1"/>
</dbReference>
<protein>
    <recommendedName>
        <fullName evidence="3 12">Pyruvate kinase</fullName>
        <ecNumber evidence="3 12">2.7.1.40</ecNumber>
    </recommendedName>
</protein>
<dbReference type="PRINTS" id="PR01050">
    <property type="entry name" value="PYRUVTKNASE"/>
</dbReference>
<comment type="pathway">
    <text evidence="1 13">Carbohydrate degradation; glycolysis; pyruvate from D-glyceraldehyde 3-phosphate: step 5/5.</text>
</comment>
<gene>
    <name evidence="16" type="primary">pyk</name>
    <name evidence="16" type="ORF">OU798_02900</name>
</gene>
<proteinExistence type="inferred from homology"/>
<evidence type="ECO:0000256" key="7">
    <source>
        <dbReference type="ARBA" id="ARBA00022777"/>
    </source>
</evidence>
<keyword evidence="4 13" id="KW-0808">Transferase</keyword>
<evidence type="ECO:0000256" key="12">
    <source>
        <dbReference type="NCBIfam" id="TIGR01064"/>
    </source>
</evidence>
<dbReference type="Gene3D" id="3.40.1380.20">
    <property type="entry name" value="Pyruvate kinase, C-terminal domain"/>
    <property type="match status" value="1"/>
</dbReference>
<keyword evidence="10 13" id="KW-0324">Glycolysis</keyword>
<accession>A0A9X3FAE6</accession>
<dbReference type="Pfam" id="PF00224">
    <property type="entry name" value="PK"/>
    <property type="match status" value="1"/>
</dbReference>
<evidence type="ECO:0000256" key="6">
    <source>
        <dbReference type="ARBA" id="ARBA00022741"/>
    </source>
</evidence>